<keyword evidence="2" id="KW-1133">Transmembrane helix</keyword>
<feature type="compositionally biased region" description="Low complexity" evidence="1">
    <location>
        <begin position="237"/>
        <end position="266"/>
    </location>
</feature>
<evidence type="ECO:0000313" key="4">
    <source>
        <dbReference type="EMBL" id="MBC8563477.1"/>
    </source>
</evidence>
<dbReference type="Proteomes" id="UP000606193">
    <property type="component" value="Unassembled WGS sequence"/>
</dbReference>
<reference evidence="4 5" key="1">
    <citation type="submission" date="2020-08" db="EMBL/GenBank/DDBJ databases">
        <title>Genome public.</title>
        <authorList>
            <person name="Liu C."/>
            <person name="Sun Q."/>
        </authorList>
    </citation>
    <scope>NUCLEOTIDE SEQUENCE [LARGE SCALE GENOMIC DNA]</scope>
    <source>
        <strain evidence="4 5">NSJ-37</strain>
    </source>
</reference>
<feature type="transmembrane region" description="Helical" evidence="2">
    <location>
        <begin position="271"/>
        <end position="289"/>
    </location>
</feature>
<name>A0ABR7N4C7_9FIRM</name>
<dbReference type="EMBL" id="JACRSX010000023">
    <property type="protein sequence ID" value="MBC8563477.1"/>
    <property type="molecule type" value="Genomic_DNA"/>
</dbReference>
<evidence type="ECO:0000256" key="3">
    <source>
        <dbReference type="SAM" id="SignalP"/>
    </source>
</evidence>
<keyword evidence="3" id="KW-0732">Signal</keyword>
<feature type="signal peptide" evidence="3">
    <location>
        <begin position="1"/>
        <end position="25"/>
    </location>
</feature>
<proteinExistence type="predicted"/>
<sequence length="293" mass="30965">MRKSLRKVAATVSALALALAVTATAVPADVSAATSKAGKKAAKADFDADGTYHAYFGFQETGTWIFRDEWYSDTLGIDGKDMKKAKLAFDNGTLFQSGKKGVTAIEGTQVQDAEIKGNGTYTVGVSGLNNCLDTKGDSETKVSMIYVDTDIPMAAKDNPVTISDVKLLCDGKEISVPSDPFYPTEYTDESKLLRFDAMNSYQKDKGEYADSPDITVVPTDSIQIQFTVSGFNSDNPDAVAESADATSASSDANTTSDASTTSTTSKKSSPVVPIVIVVVVVAVVAVVVVKKKK</sequence>
<evidence type="ECO:0000256" key="2">
    <source>
        <dbReference type="SAM" id="Phobius"/>
    </source>
</evidence>
<dbReference type="RefSeq" id="WP_118679305.1">
    <property type="nucleotide sequence ID" value="NZ_JACRSX010000023.1"/>
</dbReference>
<feature type="region of interest" description="Disordered" evidence="1">
    <location>
        <begin position="235"/>
        <end position="266"/>
    </location>
</feature>
<gene>
    <name evidence="4" type="ORF">H8704_12735</name>
</gene>
<keyword evidence="2" id="KW-0472">Membrane</keyword>
<evidence type="ECO:0000256" key="1">
    <source>
        <dbReference type="SAM" id="MobiDB-lite"/>
    </source>
</evidence>
<evidence type="ECO:0000313" key="5">
    <source>
        <dbReference type="Proteomes" id="UP000606193"/>
    </source>
</evidence>
<comment type="caution">
    <text evidence="4">The sequence shown here is derived from an EMBL/GenBank/DDBJ whole genome shotgun (WGS) entry which is preliminary data.</text>
</comment>
<protein>
    <submittedName>
        <fullName evidence="4">Uncharacterized protein</fullName>
    </submittedName>
</protein>
<organism evidence="4 5">
    <name type="scientific">Jutongia huaianensis</name>
    <dbReference type="NCBI Taxonomy" id="2763668"/>
    <lineage>
        <taxon>Bacteria</taxon>
        <taxon>Bacillati</taxon>
        <taxon>Bacillota</taxon>
        <taxon>Clostridia</taxon>
        <taxon>Lachnospirales</taxon>
        <taxon>Lachnospiraceae</taxon>
        <taxon>Jutongia</taxon>
    </lineage>
</organism>
<feature type="chain" id="PRO_5045282009" evidence="3">
    <location>
        <begin position="26"/>
        <end position="293"/>
    </location>
</feature>
<accession>A0ABR7N4C7</accession>
<keyword evidence="2" id="KW-0812">Transmembrane</keyword>
<keyword evidence="5" id="KW-1185">Reference proteome</keyword>